<evidence type="ECO:0000313" key="7">
    <source>
        <dbReference type="Proteomes" id="UP001157915"/>
    </source>
</evidence>
<dbReference type="PANTHER" id="PTHR11592:SF78">
    <property type="entry name" value="GLUTATHIONE PEROXIDASE"/>
    <property type="match status" value="1"/>
</dbReference>
<evidence type="ECO:0000313" key="6">
    <source>
        <dbReference type="EMBL" id="SMP02757.1"/>
    </source>
</evidence>
<dbReference type="InterPro" id="IPR029759">
    <property type="entry name" value="GPX_AS"/>
</dbReference>
<evidence type="ECO:0000256" key="4">
    <source>
        <dbReference type="RuleBase" id="RU000499"/>
    </source>
</evidence>
<dbReference type="PROSITE" id="PS00460">
    <property type="entry name" value="GLUTATHIONE_PEROXID_1"/>
    <property type="match status" value="1"/>
</dbReference>
<evidence type="ECO:0000256" key="5">
    <source>
        <dbReference type="SAM" id="SignalP"/>
    </source>
</evidence>
<dbReference type="PROSITE" id="PS51355">
    <property type="entry name" value="GLUTATHIONE_PEROXID_3"/>
    <property type="match status" value="1"/>
</dbReference>
<sequence>MKNLLFLGCFLLLMSAYSISKTSVLKAKNTSIDKEVMAPSFYEFSMKDLNGEMVDFSSFKGKKVMVVNVASKCGYTPQYEELQKLYAEHSDKIVILGFPANNFGGQEPGSNEEIKSFCSENYGVTFPMFEKVSVKGYDKHPIYRWLSDAKQNGWNNEEPSWNFCKYILNEEGELINYFPSKVSPLDQEIIDLINA</sequence>
<proteinExistence type="inferred from homology"/>
<keyword evidence="3 4" id="KW-0560">Oxidoreductase</keyword>
<dbReference type="Pfam" id="PF00255">
    <property type="entry name" value="GSHPx"/>
    <property type="match status" value="1"/>
</dbReference>
<dbReference type="InterPro" id="IPR036249">
    <property type="entry name" value="Thioredoxin-like_sf"/>
</dbReference>
<accession>A0ABY1N7P8</accession>
<dbReference type="GO" id="GO:0004601">
    <property type="term" value="F:peroxidase activity"/>
    <property type="evidence" value="ECO:0007669"/>
    <property type="project" value="UniProtKB-KW"/>
</dbReference>
<dbReference type="Proteomes" id="UP001157915">
    <property type="component" value="Unassembled WGS sequence"/>
</dbReference>
<feature type="chain" id="PRO_5046092380" description="Glutathione peroxidase" evidence="5">
    <location>
        <begin position="21"/>
        <end position="195"/>
    </location>
</feature>
<name>A0ABY1N7P8_9BACT</name>
<evidence type="ECO:0000256" key="2">
    <source>
        <dbReference type="ARBA" id="ARBA00022559"/>
    </source>
</evidence>
<keyword evidence="5" id="KW-0732">Signal</keyword>
<dbReference type="Gene3D" id="3.40.30.10">
    <property type="entry name" value="Glutaredoxin"/>
    <property type="match status" value="1"/>
</dbReference>
<dbReference type="PRINTS" id="PR01011">
    <property type="entry name" value="GLUTPROXDASE"/>
</dbReference>
<feature type="signal peptide" evidence="5">
    <location>
        <begin position="1"/>
        <end position="20"/>
    </location>
</feature>
<dbReference type="EMBL" id="FXUA01000001">
    <property type="protein sequence ID" value="SMP02757.1"/>
    <property type="molecule type" value="Genomic_DNA"/>
</dbReference>
<dbReference type="PIRSF" id="PIRSF000303">
    <property type="entry name" value="Glutathion_perox"/>
    <property type="match status" value="1"/>
</dbReference>
<evidence type="ECO:0000256" key="1">
    <source>
        <dbReference type="ARBA" id="ARBA00006926"/>
    </source>
</evidence>
<dbReference type="PANTHER" id="PTHR11592">
    <property type="entry name" value="GLUTATHIONE PEROXIDASE"/>
    <property type="match status" value="1"/>
</dbReference>
<organism evidence="6 7">
    <name type="scientific">Algoriphagus winogradskyi</name>
    <dbReference type="NCBI Taxonomy" id="237017"/>
    <lineage>
        <taxon>Bacteria</taxon>
        <taxon>Pseudomonadati</taxon>
        <taxon>Bacteroidota</taxon>
        <taxon>Cytophagia</taxon>
        <taxon>Cytophagales</taxon>
        <taxon>Cyclobacteriaceae</taxon>
        <taxon>Algoriphagus</taxon>
    </lineage>
</organism>
<dbReference type="InterPro" id="IPR000889">
    <property type="entry name" value="Glutathione_peroxidase"/>
</dbReference>
<dbReference type="RefSeq" id="WP_283411071.1">
    <property type="nucleotide sequence ID" value="NZ_FXUA01000001.1"/>
</dbReference>
<dbReference type="SUPFAM" id="SSF52833">
    <property type="entry name" value="Thioredoxin-like"/>
    <property type="match status" value="1"/>
</dbReference>
<comment type="similarity">
    <text evidence="1 4">Belongs to the glutathione peroxidase family.</text>
</comment>
<comment type="caution">
    <text evidence="6">The sequence shown here is derived from an EMBL/GenBank/DDBJ whole genome shotgun (WGS) entry which is preliminary data.</text>
</comment>
<reference evidence="6 7" key="1">
    <citation type="submission" date="2017-05" db="EMBL/GenBank/DDBJ databases">
        <authorList>
            <person name="Varghese N."/>
            <person name="Submissions S."/>
        </authorList>
    </citation>
    <scope>NUCLEOTIDE SEQUENCE [LARGE SCALE GENOMIC DNA]</scope>
    <source>
        <strain evidence="6 7">DSM 15360</strain>
    </source>
</reference>
<evidence type="ECO:0000256" key="3">
    <source>
        <dbReference type="ARBA" id="ARBA00023002"/>
    </source>
</evidence>
<protein>
    <recommendedName>
        <fullName evidence="4">Glutathione peroxidase</fullName>
    </recommendedName>
</protein>
<gene>
    <name evidence="6" type="ORF">SAMN06265367_101121</name>
</gene>
<keyword evidence="7" id="KW-1185">Reference proteome</keyword>
<dbReference type="CDD" id="cd00340">
    <property type="entry name" value="GSH_Peroxidase"/>
    <property type="match status" value="1"/>
</dbReference>
<keyword evidence="2 4" id="KW-0575">Peroxidase</keyword>